<feature type="transmembrane region" description="Helical" evidence="1">
    <location>
        <begin position="20"/>
        <end position="40"/>
    </location>
</feature>
<dbReference type="Proteomes" id="UP000295472">
    <property type="component" value="Unassembled WGS sequence"/>
</dbReference>
<sequence length="175" mass="20905">MRVNLLEKDDGVKIEWMEIVVVLLIFLIIAVPALNYYFNYLKVQNLEKRRNDWETRLEVLRPEKEYYFQLEDEIANFKLPEKVELEKYTTAPFFIEFAKIIGDNITFNRLDYSRGQIQINGNAETIRSLLDFSSRIFNSDIFSIISLERFRKNDSLEFNLIVELDNKDRGVIYNE</sequence>
<keyword evidence="1" id="KW-1133">Transmembrane helix</keyword>
<dbReference type="AlphaFoldDB" id="A0A318DXJ7"/>
<evidence type="ECO:0000313" key="4">
    <source>
        <dbReference type="Proteomes" id="UP000247389"/>
    </source>
</evidence>
<reference evidence="2 4" key="1">
    <citation type="submission" date="2018-04" db="EMBL/GenBank/DDBJ databases">
        <title>Subsurface microbial communities from deep shales in Ohio and West Virginia, USA.</title>
        <authorList>
            <person name="Wrighton K."/>
        </authorList>
    </citation>
    <scope>NUCLEOTIDE SEQUENCE [LARGE SCALE GENOMIC DNA]</scope>
    <source>
        <strain evidence="3 5">DSMZ 11287</strain>
        <strain evidence="2 4">MSL28</strain>
    </source>
</reference>
<name>A0A318DXJ7_9FIRM</name>
<protein>
    <recommendedName>
        <fullName evidence="6">Type IV pilus assembly protein PilN</fullName>
    </recommendedName>
</protein>
<dbReference type="RefSeq" id="WP_110301292.1">
    <property type="nucleotide sequence ID" value="NZ_QICM01000045.1"/>
</dbReference>
<dbReference type="InterPro" id="IPR007813">
    <property type="entry name" value="PilN"/>
</dbReference>
<dbReference type="Proteomes" id="UP000247389">
    <property type="component" value="Unassembled WGS sequence"/>
</dbReference>
<gene>
    <name evidence="3" type="ORF">C7954_10889</name>
    <name evidence="2" type="ORF">C8C78_14510</name>
</gene>
<keyword evidence="1" id="KW-0472">Membrane</keyword>
<organism evidence="2 4">
    <name type="scientific">Halanaerobium congolense</name>
    <dbReference type="NCBI Taxonomy" id="54121"/>
    <lineage>
        <taxon>Bacteria</taxon>
        <taxon>Bacillati</taxon>
        <taxon>Bacillota</taxon>
        <taxon>Clostridia</taxon>
        <taxon>Halanaerobiales</taxon>
        <taxon>Halanaerobiaceae</taxon>
        <taxon>Halanaerobium</taxon>
    </lineage>
</organism>
<keyword evidence="1" id="KW-0812">Transmembrane</keyword>
<dbReference type="GeneID" id="57012321"/>
<evidence type="ECO:0000313" key="3">
    <source>
        <dbReference type="EMBL" id="TDX45396.1"/>
    </source>
</evidence>
<evidence type="ECO:0008006" key="6">
    <source>
        <dbReference type="Google" id="ProtNLM"/>
    </source>
</evidence>
<dbReference type="EMBL" id="SOEF01000008">
    <property type="protein sequence ID" value="TDX45396.1"/>
    <property type="molecule type" value="Genomic_DNA"/>
</dbReference>
<proteinExistence type="predicted"/>
<evidence type="ECO:0000256" key="1">
    <source>
        <dbReference type="SAM" id="Phobius"/>
    </source>
</evidence>
<evidence type="ECO:0000313" key="5">
    <source>
        <dbReference type="Proteomes" id="UP000295472"/>
    </source>
</evidence>
<evidence type="ECO:0000313" key="2">
    <source>
        <dbReference type="EMBL" id="PXV61163.1"/>
    </source>
</evidence>
<dbReference type="Pfam" id="PF05137">
    <property type="entry name" value="PilN"/>
    <property type="match status" value="1"/>
</dbReference>
<dbReference type="EMBL" id="QICM01000045">
    <property type="protein sequence ID" value="PXV61163.1"/>
    <property type="molecule type" value="Genomic_DNA"/>
</dbReference>
<accession>A0A318DXJ7</accession>
<comment type="caution">
    <text evidence="2">The sequence shown here is derived from an EMBL/GenBank/DDBJ whole genome shotgun (WGS) entry which is preliminary data.</text>
</comment>